<protein>
    <recommendedName>
        <fullName evidence="4">YrhK domain-containing protein</fullName>
    </recommendedName>
</protein>
<dbReference type="InParanoid" id="U5DRY9"/>
<feature type="transmembrane region" description="Helical" evidence="1">
    <location>
        <begin position="12"/>
        <end position="30"/>
    </location>
</feature>
<dbReference type="AlphaFoldDB" id="U5DRY9"/>
<reference evidence="2 3" key="1">
    <citation type="submission" date="2013-05" db="EMBL/GenBank/DDBJ databases">
        <title>Draft genome sequence of Rubidibacter lacunae KORDI 51-2.</title>
        <authorList>
            <person name="Choi D.H."/>
            <person name="Noh J.H."/>
            <person name="Kwon K.-K."/>
            <person name="Lee J.-H."/>
            <person name="Ryu J.-Y."/>
        </authorList>
    </citation>
    <scope>NUCLEOTIDE SEQUENCE [LARGE SCALE GENOMIC DNA]</scope>
    <source>
        <strain evidence="2 3">KORDI 51-2</strain>
    </source>
</reference>
<evidence type="ECO:0000256" key="1">
    <source>
        <dbReference type="SAM" id="Phobius"/>
    </source>
</evidence>
<evidence type="ECO:0008006" key="4">
    <source>
        <dbReference type="Google" id="ProtNLM"/>
    </source>
</evidence>
<keyword evidence="3" id="KW-1185">Reference proteome</keyword>
<comment type="caution">
    <text evidence="2">The sequence shown here is derived from an EMBL/GenBank/DDBJ whole genome shotgun (WGS) entry which is preliminary data.</text>
</comment>
<keyword evidence="1" id="KW-0472">Membrane</keyword>
<name>U5DRY9_9CHRO</name>
<dbReference type="STRING" id="582515.KR51_00007570"/>
<feature type="transmembrane region" description="Helical" evidence="1">
    <location>
        <begin position="36"/>
        <end position="56"/>
    </location>
</feature>
<organism evidence="2 3">
    <name type="scientific">Rubidibacter lacunae KORDI 51-2</name>
    <dbReference type="NCBI Taxonomy" id="582515"/>
    <lineage>
        <taxon>Bacteria</taxon>
        <taxon>Bacillati</taxon>
        <taxon>Cyanobacteriota</taxon>
        <taxon>Cyanophyceae</taxon>
        <taxon>Oscillatoriophycideae</taxon>
        <taxon>Chroococcales</taxon>
        <taxon>Aphanothecaceae</taxon>
        <taxon>Rubidibacter</taxon>
    </lineage>
</organism>
<dbReference type="EMBL" id="ASSJ01000017">
    <property type="protein sequence ID" value="ERN42450.1"/>
    <property type="molecule type" value="Genomic_DNA"/>
</dbReference>
<proteinExistence type="predicted"/>
<gene>
    <name evidence="2" type="ORF">KR51_00007570</name>
</gene>
<dbReference type="Proteomes" id="UP000016960">
    <property type="component" value="Unassembled WGS sequence"/>
</dbReference>
<keyword evidence="1" id="KW-1133">Transmembrane helix</keyword>
<evidence type="ECO:0000313" key="2">
    <source>
        <dbReference type="EMBL" id="ERN42450.1"/>
    </source>
</evidence>
<keyword evidence="1" id="KW-0812">Transmembrane</keyword>
<sequence>MSDRYYRLGSWLFSFGSVLLTIDAGIAIASSPGPRAWLYFIGSIAFAIGSLLFVLAPQSTQVRAGKRQRSAFEERDRLGF</sequence>
<evidence type="ECO:0000313" key="3">
    <source>
        <dbReference type="Proteomes" id="UP000016960"/>
    </source>
</evidence>
<accession>U5DRY9</accession>